<feature type="region of interest" description="Disordered" evidence="7">
    <location>
        <begin position="808"/>
        <end position="893"/>
    </location>
</feature>
<dbReference type="GO" id="GO:0034515">
    <property type="term" value="C:proteasome storage granule"/>
    <property type="evidence" value="ECO:0007669"/>
    <property type="project" value="TreeGrafter"/>
</dbReference>
<dbReference type="InterPro" id="IPR002015">
    <property type="entry name" value="Proteasome/cyclosome_rpt"/>
</dbReference>
<feature type="compositionally biased region" description="Basic and acidic residues" evidence="7">
    <location>
        <begin position="815"/>
        <end position="825"/>
    </location>
</feature>
<evidence type="ECO:0000256" key="2">
    <source>
        <dbReference type="ARBA" id="ARBA00006308"/>
    </source>
</evidence>
<feature type="compositionally biased region" description="Polar residues" evidence="7">
    <location>
        <begin position="827"/>
        <end position="838"/>
    </location>
</feature>
<dbReference type="STRING" id="215637.A0A4P9ZS49"/>
<evidence type="ECO:0000313" key="11">
    <source>
        <dbReference type="EMBL" id="RKP35290.1"/>
    </source>
</evidence>
<dbReference type="GO" id="GO:0005634">
    <property type="term" value="C:nucleus"/>
    <property type="evidence" value="ECO:0007669"/>
    <property type="project" value="TreeGrafter"/>
</dbReference>
<keyword evidence="4" id="KW-0677">Repeat</keyword>
<keyword evidence="5 6" id="KW-0647">Proteasome</keyword>
<dbReference type="InterPro" id="IPR016642">
    <property type="entry name" value="26S_Psome_Rpn2"/>
</dbReference>
<dbReference type="InterPro" id="IPR048570">
    <property type="entry name" value="PSMD1_RPN2_N"/>
</dbReference>
<evidence type="ECO:0000256" key="7">
    <source>
        <dbReference type="SAM" id="MobiDB-lite"/>
    </source>
</evidence>
<reference evidence="12" key="1">
    <citation type="journal article" date="2018" name="Nat. Microbiol.">
        <title>Leveraging single-cell genomics to expand the fungal tree of life.</title>
        <authorList>
            <person name="Ahrendt S.R."/>
            <person name="Quandt C.A."/>
            <person name="Ciobanu D."/>
            <person name="Clum A."/>
            <person name="Salamov A."/>
            <person name="Andreopoulos B."/>
            <person name="Cheng J.F."/>
            <person name="Woyke T."/>
            <person name="Pelin A."/>
            <person name="Henrissat B."/>
            <person name="Reynolds N.K."/>
            <person name="Benny G.L."/>
            <person name="Smith M.E."/>
            <person name="James T.Y."/>
            <person name="Grigoriev I.V."/>
        </authorList>
    </citation>
    <scope>NUCLEOTIDE SEQUENCE [LARGE SCALE GENOMIC DNA]</scope>
    <source>
        <strain evidence="12">RSA 468</strain>
    </source>
</reference>
<feature type="transmembrane region" description="Helical" evidence="8">
    <location>
        <begin position="741"/>
        <end position="762"/>
    </location>
</feature>
<sequence>MATITSVGGLLALLEEPSVSLQHYGLTRLNSVVDQFWSEISDSLTRIEILYEEEDFPYRKLAALLLAKIYYNLGEYDEALGFALGADDLFDQTEGSLFVKTIVNTAVESYIHQRESATATTKIDPRLQAVVENMVERCFQANEYKMVIGIALEARRLDLLEKALKLGNTAELFAYLQDSCFPLLQHMEARHNVLNLMLRIQMSLPESNYEAISQCLMQLNEPETCAHLLLRMTESERDEQTLVIYQVAFDLEEDATQEFLGKVIHYLDHTEYARPTEGDEFTKFTTVINNLKSIFSGKQTIKLVLDFLFQNNHTDLAILKNTRDRLESRSSVFHSAMTLANAYMHAGTTVDDFLRSNMEWLARATNWTKFTAAASLGVIHKGQIERGPAIMARYLPQDGVSNSPYSEGGAFFALGLINANHGGAAIDYLTNALTSFQTRDVEILQHGACLGLGAAGMATADENLFDSLKNVLYTDSAVAAEAAGLAMGLVMVGTASQSAIDEMLQYAHETQHEKIIRGLAIGMAFIMYGRQDQADDLIDKLSDDKDPILRYGAMYMIAMAYCGTGNNSAIKRLLHIAVSDVNDDVRRAAVTALGFILFRTPSQVPRMVQLLSESYNPHVRYGATLALGISCAGTGSKEAINLLEPMTRDSADHVRQGALIALAMIQIEQSEAANPKVAATRKLYSTIIADKHEDPMTKFGATLAQGIIDAGGRNVTISLQTRSGHTRMPAVVGMALFTQFWFWYPLAHFLPLAFTPTAFIGLDQNLRVPKMTIVSNARKALFAYPEPIPPPAADVAVRVATAVLSTTAKTKARAKKAEREKERQRTGSVKDSSASTAMDTDEAKPTANVTSGSKVGDEDGSQAVNDTAMDTDEASTAKAKVPSGDSATASKKFEPISENLPNLCRVVPAQWRHISFPADARYVPVKRGALTGGIIMLDDLQPDQPQELMASVIPRSHEGSGSELQLPKPFEYPFGDDD</sequence>
<dbReference type="SUPFAM" id="SSF48371">
    <property type="entry name" value="ARM repeat"/>
    <property type="match status" value="1"/>
</dbReference>
<evidence type="ECO:0000256" key="1">
    <source>
        <dbReference type="ARBA" id="ARBA00002187"/>
    </source>
</evidence>
<evidence type="ECO:0000256" key="5">
    <source>
        <dbReference type="ARBA" id="ARBA00022942"/>
    </source>
</evidence>
<evidence type="ECO:0000313" key="12">
    <source>
        <dbReference type="Proteomes" id="UP000268162"/>
    </source>
</evidence>
<feature type="domain" description="26S proteasome regulatory subunit RPN2 C-terminal" evidence="9">
    <location>
        <begin position="757"/>
        <end position="948"/>
    </location>
</feature>
<evidence type="ECO:0000259" key="9">
    <source>
        <dbReference type="Pfam" id="PF18004"/>
    </source>
</evidence>
<dbReference type="EMBL" id="ML002909">
    <property type="protein sequence ID" value="RKP35290.1"/>
    <property type="molecule type" value="Genomic_DNA"/>
</dbReference>
<dbReference type="InterPro" id="IPR016024">
    <property type="entry name" value="ARM-type_fold"/>
</dbReference>
<protein>
    <recommendedName>
        <fullName evidence="3 6">26S proteasome regulatory subunit RPN2</fullName>
    </recommendedName>
</protein>
<dbReference type="PIRSF" id="PIRSF015947">
    <property type="entry name" value="26S_Psome_Rpn2"/>
    <property type="match status" value="1"/>
</dbReference>
<dbReference type="GO" id="GO:0042176">
    <property type="term" value="P:regulation of protein catabolic process"/>
    <property type="evidence" value="ECO:0007669"/>
    <property type="project" value="UniProtKB-UniRule"/>
</dbReference>
<dbReference type="InterPro" id="IPR011989">
    <property type="entry name" value="ARM-like"/>
</dbReference>
<dbReference type="Pfam" id="PF18004">
    <property type="entry name" value="RPN2_C"/>
    <property type="match status" value="1"/>
</dbReference>
<dbReference type="InterPro" id="IPR040623">
    <property type="entry name" value="RPN2_C"/>
</dbReference>
<dbReference type="GO" id="GO:0043161">
    <property type="term" value="P:proteasome-mediated ubiquitin-dependent protein catabolic process"/>
    <property type="evidence" value="ECO:0007669"/>
    <property type="project" value="TreeGrafter"/>
</dbReference>
<name>A0A4P9ZS49_9FUNG</name>
<keyword evidence="12" id="KW-1185">Reference proteome</keyword>
<evidence type="ECO:0000256" key="4">
    <source>
        <dbReference type="ARBA" id="ARBA00022737"/>
    </source>
</evidence>
<dbReference type="Pfam" id="PF01851">
    <property type="entry name" value="PC_rep"/>
    <property type="match status" value="1"/>
</dbReference>
<dbReference type="Pfam" id="PF21505">
    <property type="entry name" value="RPN2_N"/>
    <property type="match status" value="1"/>
</dbReference>
<dbReference type="AlphaFoldDB" id="A0A4P9ZS49"/>
<keyword evidence="8" id="KW-0812">Transmembrane</keyword>
<keyword evidence="8" id="KW-1133">Transmembrane helix</keyword>
<evidence type="ECO:0000259" key="10">
    <source>
        <dbReference type="Pfam" id="PF21505"/>
    </source>
</evidence>
<feature type="region of interest" description="Disordered" evidence="7">
    <location>
        <begin position="953"/>
        <end position="978"/>
    </location>
</feature>
<organism evidence="11 12">
    <name type="scientific">Dimargaris cristalligena</name>
    <dbReference type="NCBI Taxonomy" id="215637"/>
    <lineage>
        <taxon>Eukaryota</taxon>
        <taxon>Fungi</taxon>
        <taxon>Fungi incertae sedis</taxon>
        <taxon>Zoopagomycota</taxon>
        <taxon>Kickxellomycotina</taxon>
        <taxon>Dimargaritomycetes</taxon>
        <taxon>Dimargaritales</taxon>
        <taxon>Dimargaritaceae</taxon>
        <taxon>Dimargaris</taxon>
    </lineage>
</organism>
<feature type="domain" description="26S proteasome non-ATPase regulatory subunit 1/RPN2 N-terminal" evidence="10">
    <location>
        <begin position="5"/>
        <end position="312"/>
    </location>
</feature>
<dbReference type="PANTHER" id="PTHR10943">
    <property type="entry name" value="26S PROTEASOME NON-ATPASE REGULATORY SUBUNIT"/>
    <property type="match status" value="1"/>
</dbReference>
<dbReference type="GO" id="GO:0030234">
    <property type="term" value="F:enzyme regulator activity"/>
    <property type="evidence" value="ECO:0007669"/>
    <property type="project" value="UniProtKB-UniRule"/>
</dbReference>
<dbReference type="PANTHER" id="PTHR10943:SF2">
    <property type="entry name" value="26S PROTEASOME NON-ATPASE REGULATORY SUBUNIT 1"/>
    <property type="match status" value="1"/>
</dbReference>
<keyword evidence="8" id="KW-0472">Membrane</keyword>
<dbReference type="Gene3D" id="1.25.10.10">
    <property type="entry name" value="Leucine-rich Repeat Variant"/>
    <property type="match status" value="1"/>
</dbReference>
<evidence type="ECO:0000256" key="8">
    <source>
        <dbReference type="SAM" id="Phobius"/>
    </source>
</evidence>
<dbReference type="Pfam" id="PF13646">
    <property type="entry name" value="HEAT_2"/>
    <property type="match status" value="1"/>
</dbReference>
<dbReference type="Proteomes" id="UP000268162">
    <property type="component" value="Unassembled WGS sequence"/>
</dbReference>
<gene>
    <name evidence="11" type="ORF">BJ085DRAFT_41652</name>
</gene>
<comment type="function">
    <text evidence="1 6">Acts as a regulatory subunit of the 26S proteasome which is involved in the ATP-dependent degradation of ubiquitinated proteins.</text>
</comment>
<evidence type="ECO:0000256" key="6">
    <source>
        <dbReference type="PIRNR" id="PIRNR015947"/>
    </source>
</evidence>
<dbReference type="GO" id="GO:0008540">
    <property type="term" value="C:proteasome regulatory particle, base subcomplex"/>
    <property type="evidence" value="ECO:0007669"/>
    <property type="project" value="UniProtKB-UniRule"/>
</dbReference>
<evidence type="ECO:0000256" key="3">
    <source>
        <dbReference type="ARBA" id="ARBA00015684"/>
    </source>
</evidence>
<dbReference type="FunFam" id="1.25.10.10:FF:000017">
    <property type="entry name" value="26S proteasome non-ATPase regulatory subunit 1"/>
    <property type="match status" value="1"/>
</dbReference>
<proteinExistence type="inferred from homology"/>
<accession>A0A4P9ZS49</accession>
<comment type="similarity">
    <text evidence="2 6">Belongs to the proteasome subunit S1 family.</text>
</comment>